<evidence type="ECO:0000313" key="6">
    <source>
        <dbReference type="EMBL" id="KGK36335.1"/>
    </source>
</evidence>
<dbReference type="InterPro" id="IPR008979">
    <property type="entry name" value="Galactose-bd-like_sf"/>
</dbReference>
<protein>
    <recommendedName>
        <fullName evidence="5">NADH:ubiquinone oxidoreductase intermediate-associated protein 30 domain-containing protein</fullName>
    </recommendedName>
</protein>
<comment type="subcellular location">
    <subcellularLocation>
        <location evidence="1">Mitochondrion</location>
    </subcellularLocation>
</comment>
<dbReference type="PANTHER" id="PTHR13194:SF18">
    <property type="entry name" value="COMPLEX I INTERMEDIATE-ASSOCIATED PROTEIN 30, MITOCHONDRIAL"/>
    <property type="match status" value="1"/>
</dbReference>
<proteinExistence type="inferred from homology"/>
<keyword evidence="3" id="KW-0496">Mitochondrion</keyword>
<dbReference type="VEuPathDB" id="FungiDB:C5L36_0C11710"/>
<dbReference type="GO" id="GO:0051082">
    <property type="term" value="F:unfolded protein binding"/>
    <property type="evidence" value="ECO:0007669"/>
    <property type="project" value="TreeGrafter"/>
</dbReference>
<dbReference type="AlphaFoldDB" id="A0A099NUR4"/>
<evidence type="ECO:0000259" key="5">
    <source>
        <dbReference type="Pfam" id="PF08547"/>
    </source>
</evidence>
<dbReference type="GO" id="GO:0006120">
    <property type="term" value="P:mitochondrial electron transport, NADH to ubiquinone"/>
    <property type="evidence" value="ECO:0007669"/>
    <property type="project" value="TreeGrafter"/>
</dbReference>
<sequence>MFKSLVKHLKTPQRPTRLCILDFSDPATFPRIQTTSDSSLGGYSTAYFDPYRPATESPLVARFHGLLNPTLPKGNPKVLQSGWAMFKTKNRIKDPKAQFKPFYIFKSQANFWWDWSPFQVLHLRVLNLTPNRKFMVNVQTDTMSRTDLYQHRLFTRPGDNEAPVWENIFIDLSEFVLTNRGSVQIQYEAEFEKDRIKSVGLSLADGQHGPFDLLVDKIEVLSGYDYYQEMKQARNSNIPLLNVKDEETVPQLCESNENKNSD</sequence>
<dbReference type="GO" id="GO:0010257">
    <property type="term" value="P:NADH dehydrogenase complex assembly"/>
    <property type="evidence" value="ECO:0007669"/>
    <property type="project" value="TreeGrafter"/>
</dbReference>
<evidence type="ECO:0000256" key="4">
    <source>
        <dbReference type="ARBA" id="ARBA00023186"/>
    </source>
</evidence>
<comment type="caution">
    <text evidence="6">The sequence shown here is derived from an EMBL/GenBank/DDBJ whole genome shotgun (WGS) entry which is preliminary data.</text>
</comment>
<reference evidence="7" key="1">
    <citation type="journal article" date="2014" name="Microb. Cell Fact.">
        <title>Exploiting Issatchenkia orientalis SD108 for succinic acid production.</title>
        <authorList>
            <person name="Xiao H."/>
            <person name="Shao Z."/>
            <person name="Jiang Y."/>
            <person name="Dole S."/>
            <person name="Zhao H."/>
        </authorList>
    </citation>
    <scope>NUCLEOTIDE SEQUENCE [LARGE SCALE GENOMIC DNA]</scope>
    <source>
        <strain evidence="7">SD108</strain>
    </source>
</reference>
<dbReference type="HOGENOM" id="CLU_059028_1_1_1"/>
<dbReference type="InterPro" id="IPR013857">
    <property type="entry name" value="NADH-UbQ_OxRdtase-assoc_prot30"/>
</dbReference>
<keyword evidence="4" id="KW-0143">Chaperone</keyword>
<dbReference type="InterPro" id="IPR039131">
    <property type="entry name" value="NDUFAF1"/>
</dbReference>
<accession>A0A099NUR4</accession>
<evidence type="ECO:0000256" key="1">
    <source>
        <dbReference type="ARBA" id="ARBA00004173"/>
    </source>
</evidence>
<comment type="similarity">
    <text evidence="2">Belongs to the CIA30 family.</text>
</comment>
<organism evidence="6 7">
    <name type="scientific">Pichia kudriavzevii</name>
    <name type="common">Yeast</name>
    <name type="synonym">Issatchenkia orientalis</name>
    <dbReference type="NCBI Taxonomy" id="4909"/>
    <lineage>
        <taxon>Eukaryota</taxon>
        <taxon>Fungi</taxon>
        <taxon>Dikarya</taxon>
        <taxon>Ascomycota</taxon>
        <taxon>Saccharomycotina</taxon>
        <taxon>Pichiomycetes</taxon>
        <taxon>Pichiales</taxon>
        <taxon>Pichiaceae</taxon>
        <taxon>Pichia</taxon>
    </lineage>
</organism>
<feature type="domain" description="NADH:ubiquinone oxidoreductase intermediate-associated protein 30" evidence="5">
    <location>
        <begin position="22"/>
        <end position="215"/>
    </location>
</feature>
<dbReference type="SUPFAM" id="SSF49785">
    <property type="entry name" value="Galactose-binding domain-like"/>
    <property type="match status" value="1"/>
</dbReference>
<dbReference type="eggNOG" id="KOG2435">
    <property type="taxonomic scope" value="Eukaryota"/>
</dbReference>
<evidence type="ECO:0000256" key="3">
    <source>
        <dbReference type="ARBA" id="ARBA00023128"/>
    </source>
</evidence>
<dbReference type="GO" id="GO:0005739">
    <property type="term" value="C:mitochondrion"/>
    <property type="evidence" value="ECO:0007669"/>
    <property type="project" value="UniProtKB-SubCell"/>
</dbReference>
<dbReference type="EMBL" id="JQFK01000081">
    <property type="protein sequence ID" value="KGK36335.1"/>
    <property type="molecule type" value="Genomic_DNA"/>
</dbReference>
<dbReference type="PANTHER" id="PTHR13194">
    <property type="entry name" value="COMPLEX I INTERMEDIATE-ASSOCIATED PROTEIN 30"/>
    <property type="match status" value="1"/>
</dbReference>
<dbReference type="Pfam" id="PF08547">
    <property type="entry name" value="CIA30"/>
    <property type="match status" value="1"/>
</dbReference>
<gene>
    <name evidence="6" type="ORF">JL09_g4518</name>
</gene>
<name>A0A099NUR4_PICKU</name>
<evidence type="ECO:0000256" key="2">
    <source>
        <dbReference type="ARBA" id="ARBA00007884"/>
    </source>
</evidence>
<evidence type="ECO:0000313" key="7">
    <source>
        <dbReference type="Proteomes" id="UP000029867"/>
    </source>
</evidence>
<dbReference type="Proteomes" id="UP000029867">
    <property type="component" value="Unassembled WGS sequence"/>
</dbReference>